<dbReference type="GO" id="GO:0051304">
    <property type="term" value="P:chromosome separation"/>
    <property type="evidence" value="ECO:0007669"/>
    <property type="project" value="InterPro"/>
</dbReference>
<dbReference type="InterPro" id="IPR036388">
    <property type="entry name" value="WH-like_DNA-bd_sf"/>
</dbReference>
<keyword evidence="2" id="KW-0132">Cell division</keyword>
<sequence>MNDRELIINMEALIFALGPLSREELAMSLGISLPECERILATLVMESRTRGVVIVYDGTMAEMRASPQAAELIERVRKEEFTREIGRAGQETLAAVLYRGPLTRSEIDFIRGVNSSHILRTLTMRGLVRKVVNPKDMRSFLYEPTTETYAHLGVQGRDDLPGYTDVSRQLAVLEENYRSQQDSTDA</sequence>
<dbReference type="InterPro" id="IPR005234">
    <property type="entry name" value="ScpB_csome_segregation"/>
</dbReference>
<dbReference type="AlphaFoldDB" id="A0A1F4XM81"/>
<dbReference type="EMBL" id="MEWU01000035">
    <property type="protein sequence ID" value="OGC82835.1"/>
    <property type="molecule type" value="Genomic_DNA"/>
</dbReference>
<name>A0A1F4XM81_9BACT</name>
<dbReference type="Proteomes" id="UP000177564">
    <property type="component" value="Unassembled WGS sequence"/>
</dbReference>
<keyword evidence="1" id="KW-0963">Cytoplasm</keyword>
<organism evidence="5 6">
    <name type="scientific">Candidatus Adlerbacteria bacterium RIFCSPHIGHO2_02_FULL_52_17</name>
    <dbReference type="NCBI Taxonomy" id="1797240"/>
    <lineage>
        <taxon>Bacteria</taxon>
        <taxon>Candidatus Adleribacteriota</taxon>
    </lineage>
</organism>
<evidence type="ECO:0000256" key="3">
    <source>
        <dbReference type="ARBA" id="ARBA00022829"/>
    </source>
</evidence>
<protein>
    <recommendedName>
        <fullName evidence="7">SMC-Scp complex subunit ScpB</fullName>
    </recommendedName>
</protein>
<keyword evidence="3" id="KW-0159">Chromosome partition</keyword>
<evidence type="ECO:0000313" key="6">
    <source>
        <dbReference type="Proteomes" id="UP000177564"/>
    </source>
</evidence>
<dbReference type="SUPFAM" id="SSF46785">
    <property type="entry name" value="Winged helix' DNA-binding domain"/>
    <property type="match status" value="2"/>
</dbReference>
<comment type="caution">
    <text evidence="5">The sequence shown here is derived from an EMBL/GenBank/DDBJ whole genome shotgun (WGS) entry which is preliminary data.</text>
</comment>
<dbReference type="Pfam" id="PF04079">
    <property type="entry name" value="SMC_ScpB"/>
    <property type="match status" value="1"/>
</dbReference>
<dbReference type="InterPro" id="IPR036390">
    <property type="entry name" value="WH_DNA-bd_sf"/>
</dbReference>
<evidence type="ECO:0000256" key="1">
    <source>
        <dbReference type="ARBA" id="ARBA00022490"/>
    </source>
</evidence>
<dbReference type="GO" id="GO:0051301">
    <property type="term" value="P:cell division"/>
    <property type="evidence" value="ECO:0007669"/>
    <property type="project" value="UniProtKB-KW"/>
</dbReference>
<dbReference type="Gene3D" id="1.10.10.10">
    <property type="entry name" value="Winged helix-like DNA-binding domain superfamily/Winged helix DNA-binding domain"/>
    <property type="match status" value="2"/>
</dbReference>
<evidence type="ECO:0000256" key="2">
    <source>
        <dbReference type="ARBA" id="ARBA00022618"/>
    </source>
</evidence>
<keyword evidence="4" id="KW-0131">Cell cycle</keyword>
<gene>
    <name evidence="5" type="ORF">A3D68_02540</name>
</gene>
<evidence type="ECO:0000256" key="4">
    <source>
        <dbReference type="ARBA" id="ARBA00023306"/>
    </source>
</evidence>
<reference evidence="5 6" key="1">
    <citation type="journal article" date="2016" name="Nat. Commun.">
        <title>Thousands of microbial genomes shed light on interconnected biogeochemical processes in an aquifer system.</title>
        <authorList>
            <person name="Anantharaman K."/>
            <person name="Brown C.T."/>
            <person name="Hug L.A."/>
            <person name="Sharon I."/>
            <person name="Castelle C.J."/>
            <person name="Probst A.J."/>
            <person name="Thomas B.C."/>
            <person name="Singh A."/>
            <person name="Wilkins M.J."/>
            <person name="Karaoz U."/>
            <person name="Brodie E.L."/>
            <person name="Williams K.H."/>
            <person name="Hubbard S.S."/>
            <person name="Banfield J.F."/>
        </authorList>
    </citation>
    <scope>NUCLEOTIDE SEQUENCE [LARGE SCALE GENOMIC DNA]</scope>
</reference>
<accession>A0A1F4XM81</accession>
<dbReference type="PANTHER" id="PTHR34298:SF2">
    <property type="entry name" value="SEGREGATION AND CONDENSATION PROTEIN B"/>
    <property type="match status" value="1"/>
</dbReference>
<evidence type="ECO:0008006" key="7">
    <source>
        <dbReference type="Google" id="ProtNLM"/>
    </source>
</evidence>
<dbReference type="STRING" id="1797240.A3D68_02540"/>
<proteinExistence type="predicted"/>
<evidence type="ECO:0000313" key="5">
    <source>
        <dbReference type="EMBL" id="OGC82835.1"/>
    </source>
</evidence>
<dbReference type="PANTHER" id="PTHR34298">
    <property type="entry name" value="SEGREGATION AND CONDENSATION PROTEIN B"/>
    <property type="match status" value="1"/>
</dbReference>